<dbReference type="EMBL" id="JAOYFB010000001">
    <property type="protein sequence ID" value="KAK4003923.1"/>
    <property type="molecule type" value="Genomic_DNA"/>
</dbReference>
<sequence length="141" mass="16118">MADPGYRKTKKSFVSQRQMRNRINARLEDYVRDFSDSNLQEGIPSEMQQIVHKPPTNAAAEQLVTAYYVNPISPNNLPAPSCEPVRNEMTLSKLMNKSSLKVMMKTALMMKNHKLSNHLMIQMIVTTTLRLTGVYIQEQFG</sequence>
<reference evidence="1 2" key="1">
    <citation type="journal article" date="2023" name="Nucleic Acids Res.">
        <title>The hologenome of Daphnia magna reveals possible DNA methylation and microbiome-mediated evolution of the host genome.</title>
        <authorList>
            <person name="Chaturvedi A."/>
            <person name="Li X."/>
            <person name="Dhandapani V."/>
            <person name="Marshall H."/>
            <person name="Kissane S."/>
            <person name="Cuenca-Cambronero M."/>
            <person name="Asole G."/>
            <person name="Calvet F."/>
            <person name="Ruiz-Romero M."/>
            <person name="Marangio P."/>
            <person name="Guigo R."/>
            <person name="Rago D."/>
            <person name="Mirbahai L."/>
            <person name="Eastwood N."/>
            <person name="Colbourne J.K."/>
            <person name="Zhou J."/>
            <person name="Mallon E."/>
            <person name="Orsini L."/>
        </authorList>
    </citation>
    <scope>NUCLEOTIDE SEQUENCE [LARGE SCALE GENOMIC DNA]</scope>
    <source>
        <strain evidence="1">LRV0_1</strain>
    </source>
</reference>
<evidence type="ECO:0000313" key="2">
    <source>
        <dbReference type="Proteomes" id="UP001234178"/>
    </source>
</evidence>
<gene>
    <name evidence="1" type="ORF">OUZ56_005672</name>
</gene>
<accession>A0ABQ9YTF8</accession>
<protein>
    <submittedName>
        <fullName evidence="1">Uncharacterized protein</fullName>
    </submittedName>
</protein>
<organism evidence="1 2">
    <name type="scientific">Daphnia magna</name>
    <dbReference type="NCBI Taxonomy" id="35525"/>
    <lineage>
        <taxon>Eukaryota</taxon>
        <taxon>Metazoa</taxon>
        <taxon>Ecdysozoa</taxon>
        <taxon>Arthropoda</taxon>
        <taxon>Crustacea</taxon>
        <taxon>Branchiopoda</taxon>
        <taxon>Diplostraca</taxon>
        <taxon>Cladocera</taxon>
        <taxon>Anomopoda</taxon>
        <taxon>Daphniidae</taxon>
        <taxon>Daphnia</taxon>
    </lineage>
</organism>
<keyword evidence="2" id="KW-1185">Reference proteome</keyword>
<comment type="caution">
    <text evidence="1">The sequence shown here is derived from an EMBL/GenBank/DDBJ whole genome shotgun (WGS) entry which is preliminary data.</text>
</comment>
<name>A0ABQ9YTF8_9CRUS</name>
<dbReference type="Proteomes" id="UP001234178">
    <property type="component" value="Unassembled WGS sequence"/>
</dbReference>
<proteinExistence type="predicted"/>
<evidence type="ECO:0000313" key="1">
    <source>
        <dbReference type="EMBL" id="KAK4003923.1"/>
    </source>
</evidence>